<dbReference type="Gene3D" id="3.90.1140.10">
    <property type="entry name" value="Cyclic phosphodiesterase"/>
    <property type="match status" value="1"/>
</dbReference>
<comment type="similarity">
    <text evidence="2">Belongs to the 2H phosphoesterase superfamily. ThpR family.</text>
</comment>
<dbReference type="PANTHER" id="PTHR35561">
    <property type="entry name" value="RNA 2',3'-CYCLIC PHOSPHODIESTERASE"/>
    <property type="match status" value="1"/>
</dbReference>
<dbReference type="NCBIfam" id="TIGR02258">
    <property type="entry name" value="2_5_ligase"/>
    <property type="match status" value="1"/>
</dbReference>
<protein>
    <recommendedName>
        <fullName evidence="2">RNA 2',3'-cyclic phosphodiesterase</fullName>
        <shortName evidence="2">RNA 2',3'-CPDase</shortName>
        <ecNumber evidence="2">3.1.4.58</ecNumber>
    </recommendedName>
</protein>
<dbReference type="Pfam" id="PF13563">
    <property type="entry name" value="2_5_RNA_ligase2"/>
    <property type="match status" value="1"/>
</dbReference>
<dbReference type="EC" id="3.1.4.58" evidence="2"/>
<sequence>MTLPHYFFAVPLPAKIRSEINQWTKTAQSQLLFKKWVHPQDYHITLLFLGAADEKTLQLFIKEADRVAEDFAAFPLTLTEPGVFGKVDSPRILHIGVEKSERLQKLQHHLSHHGETLGFRQENRPYRPHITVARKWDRKEPFSKSELPLIQSNQWQVDTFSLFQTHLNRTPKYEEIHSIKLNRML</sequence>
<dbReference type="HAMAP" id="MF_01940">
    <property type="entry name" value="RNA_CPDase"/>
    <property type="match status" value="1"/>
</dbReference>
<dbReference type="InterPro" id="IPR004175">
    <property type="entry name" value="RNA_CPDase"/>
</dbReference>
<keyword evidence="1 2" id="KW-0378">Hydrolase</keyword>
<comment type="catalytic activity">
    <reaction evidence="2">
        <text>a 3'-end 2',3'-cyclophospho-ribonucleotide-RNA + H2O = a 3'-end 2'-phospho-ribonucleotide-RNA + H(+)</text>
        <dbReference type="Rhea" id="RHEA:11828"/>
        <dbReference type="Rhea" id="RHEA-COMP:10464"/>
        <dbReference type="Rhea" id="RHEA-COMP:17353"/>
        <dbReference type="ChEBI" id="CHEBI:15377"/>
        <dbReference type="ChEBI" id="CHEBI:15378"/>
        <dbReference type="ChEBI" id="CHEBI:83064"/>
        <dbReference type="ChEBI" id="CHEBI:173113"/>
        <dbReference type="EC" id="3.1.4.58"/>
    </reaction>
</comment>
<feature type="active site" description="Proton donor" evidence="2">
    <location>
        <position position="43"/>
    </location>
</feature>
<gene>
    <name evidence="3" type="ORF">SAMN05192532_106211</name>
</gene>
<evidence type="ECO:0000313" key="4">
    <source>
        <dbReference type="Proteomes" id="UP000199516"/>
    </source>
</evidence>
<dbReference type="GO" id="GO:0016874">
    <property type="term" value="F:ligase activity"/>
    <property type="evidence" value="ECO:0007669"/>
    <property type="project" value="UniProtKB-KW"/>
</dbReference>
<feature type="short sequence motif" description="HXTX 1" evidence="2">
    <location>
        <begin position="43"/>
        <end position="46"/>
    </location>
</feature>
<feature type="short sequence motif" description="HXTX 2" evidence="2">
    <location>
        <begin position="129"/>
        <end position="132"/>
    </location>
</feature>
<keyword evidence="4" id="KW-1185">Reference proteome</keyword>
<reference evidence="3 4" key="1">
    <citation type="submission" date="2016-10" db="EMBL/GenBank/DDBJ databases">
        <authorList>
            <person name="de Groot N.N."/>
        </authorList>
    </citation>
    <scope>NUCLEOTIDE SEQUENCE [LARGE SCALE GENOMIC DNA]</scope>
    <source>
        <strain evidence="3 4">DSM 23995</strain>
    </source>
</reference>
<comment type="function">
    <text evidence="2">Hydrolyzes RNA 2',3'-cyclic phosphodiester to an RNA 2'-phosphomonoester.</text>
</comment>
<dbReference type="STRING" id="930128.SAMN05192532_106211"/>
<evidence type="ECO:0000256" key="2">
    <source>
        <dbReference type="HAMAP-Rule" id="MF_01940"/>
    </source>
</evidence>
<name>A0A1I2ESG4_9BACI</name>
<dbReference type="InterPro" id="IPR009097">
    <property type="entry name" value="Cyclic_Pdiesterase"/>
</dbReference>
<organism evidence="3 4">
    <name type="scientific">Alteribacillus iranensis</name>
    <dbReference type="NCBI Taxonomy" id="930128"/>
    <lineage>
        <taxon>Bacteria</taxon>
        <taxon>Bacillati</taxon>
        <taxon>Bacillota</taxon>
        <taxon>Bacilli</taxon>
        <taxon>Bacillales</taxon>
        <taxon>Bacillaceae</taxon>
        <taxon>Alteribacillus</taxon>
    </lineage>
</organism>
<accession>A0A1I2ESG4</accession>
<evidence type="ECO:0000256" key="1">
    <source>
        <dbReference type="ARBA" id="ARBA00022801"/>
    </source>
</evidence>
<dbReference type="PANTHER" id="PTHR35561:SF1">
    <property type="entry name" value="RNA 2',3'-CYCLIC PHOSPHODIESTERASE"/>
    <property type="match status" value="1"/>
</dbReference>
<dbReference type="OrthoDB" id="9789350at2"/>
<dbReference type="SUPFAM" id="SSF55144">
    <property type="entry name" value="LigT-like"/>
    <property type="match status" value="1"/>
</dbReference>
<proteinExistence type="inferred from homology"/>
<dbReference type="EMBL" id="FONT01000006">
    <property type="protein sequence ID" value="SFE95416.1"/>
    <property type="molecule type" value="Genomic_DNA"/>
</dbReference>
<dbReference type="GO" id="GO:0004113">
    <property type="term" value="F:2',3'-cyclic-nucleotide 3'-phosphodiesterase activity"/>
    <property type="evidence" value="ECO:0007669"/>
    <property type="project" value="InterPro"/>
</dbReference>
<dbReference type="AlphaFoldDB" id="A0A1I2ESG4"/>
<feature type="active site" description="Proton acceptor" evidence="2">
    <location>
        <position position="129"/>
    </location>
</feature>
<keyword evidence="3" id="KW-0436">Ligase</keyword>
<dbReference type="GO" id="GO:0008664">
    <property type="term" value="F:RNA 2',3'-cyclic 3'-phosphodiesterase activity"/>
    <property type="evidence" value="ECO:0007669"/>
    <property type="project" value="UniProtKB-EC"/>
</dbReference>
<dbReference type="RefSeq" id="WP_091663013.1">
    <property type="nucleotide sequence ID" value="NZ_FONT01000006.1"/>
</dbReference>
<dbReference type="Proteomes" id="UP000199516">
    <property type="component" value="Unassembled WGS sequence"/>
</dbReference>
<evidence type="ECO:0000313" key="3">
    <source>
        <dbReference type="EMBL" id="SFE95416.1"/>
    </source>
</evidence>